<accession>A0A0T5P611</accession>
<evidence type="ECO:0000256" key="1">
    <source>
        <dbReference type="SAM" id="SignalP"/>
    </source>
</evidence>
<sequence length="195" mass="21706">MFNFSKGHVSRRSLLGTFGAAISLASPALATIAGPDADDRGSGRDGSPGDGTAPDVIFRQSYLGNVSNEDLSAAIRMNRTGGRVVVAGFSKRMSSTLFMMLLLRRRRTLYLINKLKTETDRDDRRHILYEASDGVSNSIFLINETEAHEVFFPSDKETLKKLTAIRRLRHYQSLLDIWRRNPMEGTLETPGLRGS</sequence>
<dbReference type="Proteomes" id="UP000325785">
    <property type="component" value="Chromosome"/>
</dbReference>
<keyword evidence="4" id="KW-1185">Reference proteome</keyword>
<feature type="signal peptide" evidence="1">
    <location>
        <begin position="1"/>
        <end position="30"/>
    </location>
</feature>
<evidence type="ECO:0000313" key="4">
    <source>
        <dbReference type="Proteomes" id="UP000051401"/>
    </source>
</evidence>
<reference evidence="2 4" key="1">
    <citation type="submission" date="2015-04" db="EMBL/GenBank/DDBJ databases">
        <title>The draft genome sequence of Roseovarius indicus B108T.</title>
        <authorList>
            <person name="Li G."/>
            <person name="Lai Q."/>
            <person name="Shao Z."/>
            <person name="Yan P."/>
        </authorList>
    </citation>
    <scope>NUCLEOTIDE SEQUENCE [LARGE SCALE GENOMIC DNA]</scope>
    <source>
        <strain evidence="2 4">B108</strain>
    </source>
</reference>
<dbReference type="AlphaFoldDB" id="A0A0T5P611"/>
<proteinExistence type="predicted"/>
<dbReference type="EMBL" id="LAXI01000012">
    <property type="protein sequence ID" value="KRS16627.1"/>
    <property type="molecule type" value="Genomic_DNA"/>
</dbReference>
<gene>
    <name evidence="3" type="ORF">RIdsm_04169</name>
    <name evidence="2" type="ORF">XM52_17150</name>
</gene>
<dbReference type="RefSeq" id="WP_057817752.1">
    <property type="nucleotide sequence ID" value="NZ_CP031598.1"/>
</dbReference>
<reference evidence="3 5" key="2">
    <citation type="submission" date="2018-08" db="EMBL/GenBank/DDBJ databases">
        <title>Genetic Globetrotter - A new plasmid hitch-hiking vast phylogenetic and geographic distances.</title>
        <authorList>
            <person name="Vollmers J."/>
            <person name="Petersen J."/>
        </authorList>
    </citation>
    <scope>NUCLEOTIDE SEQUENCE [LARGE SCALE GENOMIC DNA]</scope>
    <source>
        <strain evidence="3 5">DSM 26383</strain>
    </source>
</reference>
<keyword evidence="1" id="KW-0732">Signal</keyword>
<evidence type="ECO:0000313" key="5">
    <source>
        <dbReference type="Proteomes" id="UP000325785"/>
    </source>
</evidence>
<feature type="chain" id="PRO_5010437392" evidence="1">
    <location>
        <begin position="31"/>
        <end position="195"/>
    </location>
</feature>
<dbReference type="EMBL" id="CP031598">
    <property type="protein sequence ID" value="QEW28339.1"/>
    <property type="molecule type" value="Genomic_DNA"/>
</dbReference>
<evidence type="ECO:0000313" key="3">
    <source>
        <dbReference type="EMBL" id="QEW28339.1"/>
    </source>
</evidence>
<dbReference type="STRING" id="540747.SAMN04488031_105217"/>
<evidence type="ECO:0000313" key="2">
    <source>
        <dbReference type="EMBL" id="KRS16627.1"/>
    </source>
</evidence>
<organism evidence="2 4">
    <name type="scientific">Roseovarius indicus</name>
    <dbReference type="NCBI Taxonomy" id="540747"/>
    <lineage>
        <taxon>Bacteria</taxon>
        <taxon>Pseudomonadati</taxon>
        <taxon>Pseudomonadota</taxon>
        <taxon>Alphaproteobacteria</taxon>
        <taxon>Rhodobacterales</taxon>
        <taxon>Roseobacteraceae</taxon>
        <taxon>Roseovarius</taxon>
    </lineage>
</organism>
<dbReference type="KEGG" id="rid:RIdsm_04169"/>
<dbReference type="Proteomes" id="UP000051401">
    <property type="component" value="Unassembled WGS sequence"/>
</dbReference>
<dbReference type="PATRIC" id="fig|540747.5.peg.1163"/>
<name>A0A0T5P611_9RHOB</name>
<protein>
    <submittedName>
        <fullName evidence="2">Uncharacterized protein</fullName>
    </submittedName>
</protein>